<dbReference type="Gene3D" id="3.50.50.60">
    <property type="entry name" value="FAD/NAD(P)-binding domain"/>
    <property type="match status" value="2"/>
</dbReference>
<dbReference type="PRINTS" id="PR00419">
    <property type="entry name" value="ADXRDTASE"/>
</dbReference>
<dbReference type="PANTHER" id="PTHR42842">
    <property type="entry name" value="FAD/NAD(P)-BINDING OXIDOREDUCTASE"/>
    <property type="match status" value="1"/>
</dbReference>
<sequence length="550" mass="60062">MKIRIRNLRLGLEENENRLKHLAAGRLGVKPASLRNWSIARKAVDARRQKVVLVYTVDVELSSRADLDLAVLASPEVSIIQDRLPAKLREGEETVRYSPVIVGSGPAGLFCALGLARYGYRPVVIERGREVRKRAKDVEEFWQNGVLNPESNVQFGEGGAGTFSDGKLITRIGDERVDKVLETFVNFGAPEEIRYLKKPHIGTDRLRKVVEGMRRQILEWGGEVYFGARLTDIDWAAGRVRGITVNHRVKVPCSVLVLATGNGARDVYRLLADRNISLVPKGFAVGVRVEHPQALIDTIQYGQWAGHPRLGPADYHLTYQDRETGRSLYTFCMCPGGYVIAAASEPETVVTNGMSYYDRDSGVANSALVVTVAPSDWDGTSLGGVSFQEEVERKAFAAGRGGYRACAQLLEDFLAGRVGSGIPNGQVTYRPGVTPANLWEVLPLELARVLQKGITEFGRKMKGFIDPAAVLTGVETRTSAPVRIERGPDYSSVSVRGLYPCGEGAGYAGGIVSSAVDGLRVAETIITTYKKPLDKITLEANHGIIDARSL</sequence>
<dbReference type="Pfam" id="PF21688">
    <property type="entry name" value="FAD-depend_C"/>
    <property type="match status" value="1"/>
</dbReference>
<evidence type="ECO:0000259" key="2">
    <source>
        <dbReference type="Pfam" id="PF21688"/>
    </source>
</evidence>
<dbReference type="GO" id="GO:0016491">
    <property type="term" value="F:oxidoreductase activity"/>
    <property type="evidence" value="ECO:0007669"/>
    <property type="project" value="InterPro"/>
</dbReference>
<dbReference type="AlphaFoldDB" id="D7CJ02"/>
<organism evidence="3 4">
    <name type="scientific">Syntrophothermus lipocalidus (strain DSM 12680 / TGB-C1)</name>
    <dbReference type="NCBI Taxonomy" id="643648"/>
    <lineage>
        <taxon>Bacteria</taxon>
        <taxon>Bacillati</taxon>
        <taxon>Bacillota</taxon>
        <taxon>Clostridia</taxon>
        <taxon>Eubacteriales</taxon>
        <taxon>Syntrophomonadaceae</taxon>
        <taxon>Syntrophothermus</taxon>
    </lineage>
</organism>
<evidence type="ECO:0000313" key="3">
    <source>
        <dbReference type="EMBL" id="ADI02880.1"/>
    </source>
</evidence>
<evidence type="ECO:0000259" key="1">
    <source>
        <dbReference type="Pfam" id="PF07992"/>
    </source>
</evidence>
<dbReference type="OrthoDB" id="9772594at2"/>
<dbReference type="PIRSF" id="PIRSF038984">
    <property type="entry name" value="FAD_binding_protein"/>
    <property type="match status" value="1"/>
</dbReference>
<dbReference type="RefSeq" id="WP_013176282.1">
    <property type="nucleotide sequence ID" value="NC_014220.1"/>
</dbReference>
<dbReference type="Pfam" id="PF07992">
    <property type="entry name" value="Pyr_redox_2"/>
    <property type="match status" value="1"/>
</dbReference>
<feature type="domain" description="FAD-dependent protein C-terminal" evidence="2">
    <location>
        <begin position="283"/>
        <end position="478"/>
    </location>
</feature>
<dbReference type="InterPro" id="IPR028348">
    <property type="entry name" value="FAD-binding_protein"/>
</dbReference>
<reference evidence="4" key="1">
    <citation type="journal article" date="2010" name="Stand. Genomic Sci.">
        <title>Complete genome sequence of Syntrophothermus lipocalidus type strain (TGB-C1T).</title>
        <authorList>
            <consortium name="US DOE Joint Genome Institute (JGI-PGF)"/>
            <person name="Djao O."/>
            <person name="Zhang X."/>
            <person name="Lucas S."/>
            <person name="Lapidus A."/>
            <person name="Glavina Del Rio T."/>
            <person name="Nolan M."/>
            <person name="Tice H."/>
            <person name="Cheng J."/>
            <person name="Han C."/>
            <person name="Tapia R."/>
            <person name="Goodwin L."/>
            <person name="Pitluck S."/>
            <person name="Liolios K."/>
            <person name="Ivanova N."/>
            <person name="Mavromatis K."/>
            <person name="Mikhailova N."/>
            <person name="Ovchinnikova G."/>
            <person name="Pati A."/>
            <person name="Brambilla E."/>
            <person name="Chen A."/>
            <person name="Palaniappan K."/>
            <person name="Land M."/>
            <person name="Hauser L."/>
            <person name="Chang Y."/>
            <person name="Jeffries C."/>
            <person name="Rohde M."/>
            <person name="Sikorski J."/>
            <person name="Spring S."/>
            <person name="Goker M."/>
            <person name="Detter J."/>
            <person name="Woyke T."/>
            <person name="Bristow J."/>
            <person name="Eisen J."/>
            <person name="Markowitz V."/>
            <person name="Hugenholtz P."/>
            <person name="Kyrpides N."/>
            <person name="Klenk H."/>
        </authorList>
    </citation>
    <scope>NUCLEOTIDE SEQUENCE [LARGE SCALE GENOMIC DNA]</scope>
    <source>
        <strain evidence="4">DSM 12680 / TGB-C1</strain>
    </source>
</reference>
<dbReference type="KEGG" id="slp:Slip_2137"/>
<name>D7CJ02_SYNLT</name>
<dbReference type="eggNOG" id="COG2509">
    <property type="taxonomic scope" value="Bacteria"/>
</dbReference>
<dbReference type="STRING" id="643648.Slip_2137"/>
<dbReference type="EMBL" id="CP002048">
    <property type="protein sequence ID" value="ADI02880.1"/>
    <property type="molecule type" value="Genomic_DNA"/>
</dbReference>
<gene>
    <name evidence="3" type="ordered locus">Slip_2137</name>
</gene>
<feature type="domain" description="FAD/NAD(P)-binding" evidence="1">
    <location>
        <begin position="100"/>
        <end position="266"/>
    </location>
</feature>
<dbReference type="PANTHER" id="PTHR42842:SF3">
    <property type="entry name" value="FAD_NAD(P)-BINDING OXIDOREDUCTASE FAMILY PROTEIN"/>
    <property type="match status" value="1"/>
</dbReference>
<evidence type="ECO:0000313" key="4">
    <source>
        <dbReference type="Proteomes" id="UP000000378"/>
    </source>
</evidence>
<dbReference type="InterPro" id="IPR049516">
    <property type="entry name" value="FAD-depend_C"/>
</dbReference>
<dbReference type="HOGENOM" id="CLU_028644_3_0_9"/>
<dbReference type="SUPFAM" id="SSF51905">
    <property type="entry name" value="FAD/NAD(P)-binding domain"/>
    <property type="match status" value="1"/>
</dbReference>
<reference evidence="3 4" key="2">
    <citation type="journal article" date="2010" name="Stand. Genomic Sci.">
        <title>Complete genome sequence of Syntrophothermus lipocalidus type strain (TGB-C1).</title>
        <authorList>
            <person name="Djao O.D."/>
            <person name="Zhang X."/>
            <person name="Lucas S."/>
            <person name="Lapidus A."/>
            <person name="Del Rio T.G."/>
            <person name="Nolan M."/>
            <person name="Tice H."/>
            <person name="Cheng J.F."/>
            <person name="Han C."/>
            <person name="Tapia R."/>
            <person name="Goodwin L."/>
            <person name="Pitluck S."/>
            <person name="Liolios K."/>
            <person name="Ivanova N."/>
            <person name="Mavromatis K."/>
            <person name="Mikhailova N."/>
            <person name="Ovchinnikova G."/>
            <person name="Pati A."/>
            <person name="Brambilla E."/>
            <person name="Chen A."/>
            <person name="Palaniappan K."/>
            <person name="Land M."/>
            <person name="Hauser L."/>
            <person name="Chang Y.J."/>
            <person name="Jeffries C.D."/>
            <person name="Rohde M."/>
            <person name="Sikorski J."/>
            <person name="Spring S."/>
            <person name="Goker M."/>
            <person name="Detter J.C."/>
            <person name="Woyke T."/>
            <person name="Bristow J."/>
            <person name="Eisen J.A."/>
            <person name="Markowitz V."/>
            <person name="Hugenholtz P."/>
            <person name="Kyrpides N.C."/>
            <person name="Klenk H.P."/>
        </authorList>
    </citation>
    <scope>NUCLEOTIDE SEQUENCE [LARGE SCALE GENOMIC DNA]</scope>
    <source>
        <strain evidence="4">DSM 12680 / TGB-C1</strain>
    </source>
</reference>
<proteinExistence type="predicted"/>
<protein>
    <submittedName>
        <fullName evidence="3">FAD-dependent pyridine nucleotide-disulfide oxidoreductase</fullName>
    </submittedName>
</protein>
<accession>D7CJ02</accession>
<dbReference type="InterPro" id="IPR023753">
    <property type="entry name" value="FAD/NAD-binding_dom"/>
</dbReference>
<keyword evidence="4" id="KW-1185">Reference proteome</keyword>
<dbReference type="InterPro" id="IPR036188">
    <property type="entry name" value="FAD/NAD-bd_sf"/>
</dbReference>
<dbReference type="Proteomes" id="UP000000378">
    <property type="component" value="Chromosome"/>
</dbReference>
<dbReference type="Gene3D" id="3.30.70.2700">
    <property type="match status" value="1"/>
</dbReference>